<dbReference type="Proteomes" id="UP000813824">
    <property type="component" value="Unassembled WGS sequence"/>
</dbReference>
<evidence type="ECO:0000313" key="2">
    <source>
        <dbReference type="Proteomes" id="UP000813824"/>
    </source>
</evidence>
<evidence type="ECO:0008006" key="3">
    <source>
        <dbReference type="Google" id="ProtNLM"/>
    </source>
</evidence>
<dbReference type="AlphaFoldDB" id="A0A8K0UWA3"/>
<dbReference type="Gene3D" id="3.30.710.10">
    <property type="entry name" value="Potassium Channel Kv1.1, Chain A"/>
    <property type="match status" value="1"/>
</dbReference>
<dbReference type="EMBL" id="JAEVFJ010000006">
    <property type="protein sequence ID" value="KAH8104112.1"/>
    <property type="molecule type" value="Genomic_DNA"/>
</dbReference>
<gene>
    <name evidence="1" type="ORF">BXZ70DRAFT_684987</name>
</gene>
<sequence length="324" mass="35979">MSYSSPQQAYKAESIDTTHYRPFSHAAFPFDRTDADLILRSTDLIDFRVHRAILEMSSSFFANPSDVLDSCSGGMSSAEEGGLPICHINATGHILDLLLRHPYPVPTPDVDDMDAAYALLRVSREYGFALVVDGLKRTILRFAEANPLKAYARAAMLGCKEEMQLAARISLRYPILEEYVPELEELSAGIYHRLLSYHRLCGRVAAAVVDDMEWAALHDGSPAPAWLTCHLCPSFKVGAFPKSKDRDLCATSWFHTLVLTLKQGLRARPCGSTLFNSELSETSLTEAMACPVCHDTAAAECRRLILLLKEEVNHAISKIRLHII</sequence>
<protein>
    <recommendedName>
        <fullName evidence="3">BTB domain-containing protein</fullName>
    </recommendedName>
</protein>
<proteinExistence type="predicted"/>
<comment type="caution">
    <text evidence="1">The sequence shown here is derived from an EMBL/GenBank/DDBJ whole genome shotgun (WGS) entry which is preliminary data.</text>
</comment>
<dbReference type="OrthoDB" id="3357985at2759"/>
<keyword evidence="2" id="KW-1185">Reference proteome</keyword>
<accession>A0A8K0UWA3</accession>
<organism evidence="1 2">
    <name type="scientific">Cristinia sonorae</name>
    <dbReference type="NCBI Taxonomy" id="1940300"/>
    <lineage>
        <taxon>Eukaryota</taxon>
        <taxon>Fungi</taxon>
        <taxon>Dikarya</taxon>
        <taxon>Basidiomycota</taxon>
        <taxon>Agaricomycotina</taxon>
        <taxon>Agaricomycetes</taxon>
        <taxon>Agaricomycetidae</taxon>
        <taxon>Agaricales</taxon>
        <taxon>Pleurotineae</taxon>
        <taxon>Stephanosporaceae</taxon>
        <taxon>Cristinia</taxon>
    </lineage>
</organism>
<name>A0A8K0UWA3_9AGAR</name>
<reference evidence="1" key="1">
    <citation type="journal article" date="2021" name="New Phytol.">
        <title>Evolutionary innovations through gain and loss of genes in the ectomycorrhizal Boletales.</title>
        <authorList>
            <person name="Wu G."/>
            <person name="Miyauchi S."/>
            <person name="Morin E."/>
            <person name="Kuo A."/>
            <person name="Drula E."/>
            <person name="Varga T."/>
            <person name="Kohler A."/>
            <person name="Feng B."/>
            <person name="Cao Y."/>
            <person name="Lipzen A."/>
            <person name="Daum C."/>
            <person name="Hundley H."/>
            <person name="Pangilinan J."/>
            <person name="Johnson J."/>
            <person name="Barry K."/>
            <person name="LaButti K."/>
            <person name="Ng V."/>
            <person name="Ahrendt S."/>
            <person name="Min B."/>
            <person name="Choi I.G."/>
            <person name="Park H."/>
            <person name="Plett J.M."/>
            <person name="Magnuson J."/>
            <person name="Spatafora J.W."/>
            <person name="Nagy L.G."/>
            <person name="Henrissat B."/>
            <person name="Grigoriev I.V."/>
            <person name="Yang Z.L."/>
            <person name="Xu J."/>
            <person name="Martin F.M."/>
        </authorList>
    </citation>
    <scope>NUCLEOTIDE SEQUENCE</scope>
    <source>
        <strain evidence="1">KKN 215</strain>
    </source>
</reference>
<dbReference type="InterPro" id="IPR011333">
    <property type="entry name" value="SKP1/BTB/POZ_sf"/>
</dbReference>
<evidence type="ECO:0000313" key="1">
    <source>
        <dbReference type="EMBL" id="KAH8104112.1"/>
    </source>
</evidence>